<comment type="caution">
    <text evidence="4">Lacks conserved residue(s) required for the propagation of feature annotation.</text>
</comment>
<feature type="short sequence motif" description="DGA/G" evidence="4">
    <location>
        <begin position="223"/>
        <end position="225"/>
    </location>
</feature>
<dbReference type="GO" id="GO:0016042">
    <property type="term" value="P:lipid catabolic process"/>
    <property type="evidence" value="ECO:0007669"/>
    <property type="project" value="UniProtKB-UniRule"/>
</dbReference>
<dbReference type="PROSITE" id="PS51635">
    <property type="entry name" value="PNPLA"/>
    <property type="match status" value="1"/>
</dbReference>
<proteinExistence type="predicted"/>
<dbReference type="PANTHER" id="PTHR14226">
    <property type="entry name" value="NEUROPATHY TARGET ESTERASE/SWISS CHEESE D.MELANOGASTER"/>
    <property type="match status" value="1"/>
</dbReference>
<evidence type="ECO:0000256" key="4">
    <source>
        <dbReference type="PROSITE-ProRule" id="PRU01161"/>
    </source>
</evidence>
<dbReference type="EMBL" id="JUFZ01000039">
    <property type="protein sequence ID" value="KIC09138.1"/>
    <property type="molecule type" value="Genomic_DNA"/>
</dbReference>
<dbReference type="GO" id="GO:0016787">
    <property type="term" value="F:hydrolase activity"/>
    <property type="evidence" value="ECO:0007669"/>
    <property type="project" value="UniProtKB-UniRule"/>
</dbReference>
<dbReference type="PANTHER" id="PTHR14226:SF76">
    <property type="entry name" value="NTE FAMILY PROTEIN RSSA"/>
    <property type="match status" value="1"/>
</dbReference>
<gene>
    <name evidence="6" type="ORF">MCC93_09530</name>
</gene>
<name>A0A0C1EK45_9NEIS</name>
<evidence type="ECO:0000313" key="6">
    <source>
        <dbReference type="EMBL" id="KIC09138.1"/>
    </source>
</evidence>
<keyword evidence="2 4" id="KW-0442">Lipid degradation</keyword>
<dbReference type="InterPro" id="IPR050301">
    <property type="entry name" value="NTE"/>
</dbReference>
<evidence type="ECO:0000256" key="2">
    <source>
        <dbReference type="ARBA" id="ARBA00022963"/>
    </source>
</evidence>
<dbReference type="CDD" id="cd07205">
    <property type="entry name" value="Pat_PNPLA6_PNPLA7_NTE1_like"/>
    <property type="match status" value="1"/>
</dbReference>
<keyword evidence="3 4" id="KW-0443">Lipid metabolism</keyword>
<dbReference type="Pfam" id="PF01734">
    <property type="entry name" value="Patatin"/>
    <property type="match status" value="1"/>
</dbReference>
<protein>
    <submittedName>
        <fullName evidence="6">Esterase</fullName>
    </submittedName>
</protein>
<evidence type="ECO:0000256" key="1">
    <source>
        <dbReference type="ARBA" id="ARBA00022801"/>
    </source>
</evidence>
<sequence length="330" mass="35139">MIAKIKFTVFHYHPGKTSFLHRGRLKMKSSFSSVFRTALTVSSVLILSACPSNTSPVNPPRHNTQITPPPKPQAVVALALGGGASKGFAHIGIIKALKQNGIPVKIITGTSAGAIVGSLYASGASPDRLELEAEILGSTDLVDLTLSTSGFIKGQKLQDYINRKVGNRPIQDFPIKFAAVATDFESSKAVAFNRGNAGQAVRASAAIPNVFQPVLIGGRRYVDGGLTQPVPVSAAKKQGANFIIAVDISDRPSKNLKQGFFSYLDQSINVMSQSALQHELSQANVIIHPQVLDLGAVGGFSQKQRAIAEGERAAKAAIPEIRRKLAAYRY</sequence>
<evidence type="ECO:0000256" key="3">
    <source>
        <dbReference type="ARBA" id="ARBA00023098"/>
    </source>
</evidence>
<feature type="active site" description="Proton acceptor" evidence="4">
    <location>
        <position position="223"/>
    </location>
</feature>
<dbReference type="AlphaFoldDB" id="A0A0C1EK45"/>
<reference evidence="6 7" key="1">
    <citation type="submission" date="2014-12" db="EMBL/GenBank/DDBJ databases">
        <title>Genome sequence of Morococcus cerebrosus.</title>
        <authorList>
            <person name="Shin S.-K."/>
            <person name="Yi H."/>
        </authorList>
    </citation>
    <scope>NUCLEOTIDE SEQUENCE [LARGE SCALE GENOMIC DNA]</scope>
    <source>
        <strain evidence="6 7">CIP 81.93</strain>
    </source>
</reference>
<feature type="short sequence motif" description="GXSXG" evidence="4">
    <location>
        <begin position="109"/>
        <end position="113"/>
    </location>
</feature>
<dbReference type="SUPFAM" id="SSF52151">
    <property type="entry name" value="FabD/lysophospholipase-like"/>
    <property type="match status" value="1"/>
</dbReference>
<feature type="domain" description="PNPLA" evidence="5">
    <location>
        <begin position="78"/>
        <end position="236"/>
    </location>
</feature>
<accession>A0A0C1EK45</accession>
<dbReference type="InterPro" id="IPR016035">
    <property type="entry name" value="Acyl_Trfase/lysoPLipase"/>
</dbReference>
<dbReference type="InterPro" id="IPR002641">
    <property type="entry name" value="PNPLA_dom"/>
</dbReference>
<evidence type="ECO:0000259" key="5">
    <source>
        <dbReference type="PROSITE" id="PS51635"/>
    </source>
</evidence>
<feature type="active site" description="Nucleophile" evidence="4">
    <location>
        <position position="111"/>
    </location>
</feature>
<dbReference type="Proteomes" id="UP000031390">
    <property type="component" value="Unassembled WGS sequence"/>
</dbReference>
<keyword evidence="1 4" id="KW-0378">Hydrolase</keyword>
<evidence type="ECO:0000313" key="7">
    <source>
        <dbReference type="Proteomes" id="UP000031390"/>
    </source>
</evidence>
<comment type="caution">
    <text evidence="6">The sequence shown here is derived from an EMBL/GenBank/DDBJ whole genome shotgun (WGS) entry which is preliminary data.</text>
</comment>
<dbReference type="PATRIC" id="fig|1056807.3.peg.918"/>
<dbReference type="Gene3D" id="3.40.1090.10">
    <property type="entry name" value="Cytosolic phospholipase A2 catalytic domain"/>
    <property type="match status" value="2"/>
</dbReference>
<organism evidence="6 7">
    <name type="scientific">Morococcus cerebrosus</name>
    <dbReference type="NCBI Taxonomy" id="1056807"/>
    <lineage>
        <taxon>Bacteria</taxon>
        <taxon>Pseudomonadati</taxon>
        <taxon>Pseudomonadota</taxon>
        <taxon>Betaproteobacteria</taxon>
        <taxon>Neisseriales</taxon>
        <taxon>Neisseriaceae</taxon>
        <taxon>Morococcus</taxon>
    </lineage>
</organism>